<dbReference type="EMBL" id="NBYY01000013">
    <property type="protein sequence ID" value="PCS22930.1"/>
    <property type="molecule type" value="Genomic_DNA"/>
</dbReference>
<gene>
    <name evidence="16" type="ORF">BTN49_1488</name>
</gene>
<dbReference type="SUPFAM" id="SSF51419">
    <property type="entry name" value="PLP-binding barrel"/>
    <property type="match status" value="1"/>
</dbReference>
<feature type="binding site" evidence="15">
    <location>
        <position position="278"/>
    </location>
    <ligand>
        <name>substrate</name>
    </ligand>
</feature>
<keyword evidence="8 14" id="KW-0745">Spermidine biosynthesis</keyword>
<dbReference type="PIRSF" id="PIRSF038941">
    <property type="entry name" value="NspC"/>
    <property type="match status" value="1"/>
</dbReference>
<dbReference type="GO" id="GO:0008836">
    <property type="term" value="F:diaminopimelate decarboxylase activity"/>
    <property type="evidence" value="ECO:0007669"/>
    <property type="project" value="TreeGrafter"/>
</dbReference>
<keyword evidence="17" id="KW-1185">Reference proteome</keyword>
<dbReference type="GO" id="GO:0008295">
    <property type="term" value="P:spermidine biosynthetic process"/>
    <property type="evidence" value="ECO:0007669"/>
    <property type="project" value="UniProtKB-KW"/>
</dbReference>
<comment type="catalytic activity">
    <reaction evidence="12 14">
        <text>carboxyspermidine + H(+) = spermidine + CO2</text>
        <dbReference type="Rhea" id="RHEA:34095"/>
        <dbReference type="ChEBI" id="CHEBI:15378"/>
        <dbReference type="ChEBI" id="CHEBI:16526"/>
        <dbReference type="ChEBI" id="CHEBI:57834"/>
        <dbReference type="ChEBI" id="CHEBI:65072"/>
        <dbReference type="EC" id="4.1.1.96"/>
    </reaction>
</comment>
<keyword evidence="9 14" id="KW-0620">Polyamine biosynthesis</keyword>
<sequence>MRNEMKSLQLKTPYFLIDENKLIKNLEIAKKLKELSGVKLVLALKCFSTWGVFDIIKPYLDGTTSSSPFEVKLGHEMFGGETHAYSVGYSEDDVHEVVDICDKLIFNSQSQLIAYHHLVEGKASLGLRLNPGVSYAKQDLANPARQFSRLGVHADNIDPKVFALLDGVMIHMNCENKDVDVFLRLLDTVSDKFGTYFNQLKWVSLGGGVFFTWPGYDVQKLARALRAFGARHTVQLYLEPGEAIITNTTDLVVTVVDIVENEIKTAILDSATEAHRLDTLLYNEPASIVESSNNGEYTYVMGSCSCLAGDQFCVASFDTQLNIGQRLHITDSAGYTMVKLNWFNGIRMPSIYCQRENGNIQLLNSFHYQDFKRTLSQWSVS</sequence>
<dbReference type="GO" id="GO:0009089">
    <property type="term" value="P:lysine biosynthetic process via diaminopimelate"/>
    <property type="evidence" value="ECO:0007669"/>
    <property type="project" value="TreeGrafter"/>
</dbReference>
<dbReference type="Gene3D" id="2.40.37.10">
    <property type="entry name" value="Lyase, Ornithine Decarboxylase, Chain A, domain 1"/>
    <property type="match status" value="1"/>
</dbReference>
<evidence type="ECO:0000256" key="12">
    <source>
        <dbReference type="ARBA" id="ARBA00047351"/>
    </source>
</evidence>
<feature type="binding site" evidence="15">
    <location>
        <position position="242"/>
    </location>
    <ligand>
        <name>substrate</name>
    </ligand>
</feature>
<dbReference type="FunFam" id="3.20.20.10:FF:000012">
    <property type="entry name" value="Carboxynorspermidine/carboxyspermidine decarboxylase"/>
    <property type="match status" value="1"/>
</dbReference>
<evidence type="ECO:0000256" key="5">
    <source>
        <dbReference type="ARBA" id="ARBA00022490"/>
    </source>
</evidence>
<evidence type="ECO:0000256" key="1">
    <source>
        <dbReference type="ARBA" id="ARBA00001933"/>
    </source>
</evidence>
<reference evidence="17" key="1">
    <citation type="submission" date="2017-04" db="EMBL/GenBank/DDBJ databases">
        <title>Genome evolution of the luminous symbionts of deep sea anglerfish.</title>
        <authorList>
            <person name="Hendry T.A."/>
        </authorList>
    </citation>
    <scope>NUCLEOTIDE SEQUENCE [LARGE SCALE GENOMIC DNA]</scope>
</reference>
<dbReference type="PANTHER" id="PTHR43727">
    <property type="entry name" value="DIAMINOPIMELATE DECARBOXYLASE"/>
    <property type="match status" value="1"/>
</dbReference>
<evidence type="ECO:0000256" key="13">
    <source>
        <dbReference type="ARBA" id="ARBA00047389"/>
    </source>
</evidence>
<keyword evidence="6 14" id="KW-0210">Decarboxylase</keyword>
<comment type="subunit">
    <text evidence="14">Homodimer.</text>
</comment>
<dbReference type="GO" id="GO:0005737">
    <property type="term" value="C:cytoplasm"/>
    <property type="evidence" value="ECO:0007669"/>
    <property type="project" value="UniProtKB-SubCell"/>
</dbReference>
<comment type="function">
    <text evidence="14">Catalyzes the decarboxylation of carboxynorspermidine and carboxyspermidine.</text>
</comment>
<protein>
    <recommendedName>
        <fullName evidence="4 14">Carboxynorspermidine/carboxyspermidine decarboxylase</fullName>
        <shortName evidence="14">CANS DC/CAS DC</shortName>
        <shortName evidence="14">CANSDC/CASDC</shortName>
        <ecNumber evidence="3 14">4.1.1.96</ecNumber>
    </recommendedName>
</protein>
<evidence type="ECO:0000256" key="14">
    <source>
        <dbReference type="PIRNR" id="PIRNR038941"/>
    </source>
</evidence>
<evidence type="ECO:0000256" key="7">
    <source>
        <dbReference type="ARBA" id="ARBA00022898"/>
    </source>
</evidence>
<evidence type="ECO:0000256" key="11">
    <source>
        <dbReference type="ARBA" id="ARBA00025802"/>
    </source>
</evidence>
<dbReference type="Proteomes" id="UP000219020">
    <property type="component" value="Unassembled WGS sequence"/>
</dbReference>
<dbReference type="AlphaFoldDB" id="A0A2A5T479"/>
<dbReference type="FunFam" id="2.40.37.10:FF:000016">
    <property type="entry name" value="Carboxynorspermidine/carboxyspermidine decarboxylase"/>
    <property type="match status" value="1"/>
</dbReference>
<dbReference type="InterPro" id="IPR009006">
    <property type="entry name" value="Ala_racemase/Decarboxylase_C"/>
</dbReference>
<proteinExistence type="inferred from homology"/>
<keyword evidence="10 14" id="KW-0456">Lyase</keyword>
<organism evidence="16 17">
    <name type="scientific">Candidatus Enterovibrio escicola</name>
    <dbReference type="NCBI Taxonomy" id="1927127"/>
    <lineage>
        <taxon>Bacteria</taxon>
        <taxon>Pseudomonadati</taxon>
        <taxon>Pseudomonadota</taxon>
        <taxon>Gammaproteobacteria</taxon>
        <taxon>Vibrionales</taxon>
        <taxon>Vibrionaceae</taxon>
        <taxon>Enterovibrio</taxon>
    </lineage>
</organism>
<evidence type="ECO:0000256" key="3">
    <source>
        <dbReference type="ARBA" id="ARBA00012259"/>
    </source>
</evidence>
<evidence type="ECO:0000256" key="8">
    <source>
        <dbReference type="ARBA" id="ARBA00023066"/>
    </source>
</evidence>
<evidence type="ECO:0000256" key="10">
    <source>
        <dbReference type="ARBA" id="ARBA00023239"/>
    </source>
</evidence>
<keyword evidence="7 14" id="KW-0663">Pyridoxal phosphate</keyword>
<comment type="subcellular location">
    <subcellularLocation>
        <location evidence="2 14">Cytoplasm</location>
    </subcellularLocation>
</comment>
<evidence type="ECO:0000256" key="6">
    <source>
        <dbReference type="ARBA" id="ARBA00022793"/>
    </source>
</evidence>
<dbReference type="InterPro" id="IPR029066">
    <property type="entry name" value="PLP-binding_barrel"/>
</dbReference>
<name>A0A2A5T479_9GAMM</name>
<dbReference type="EC" id="4.1.1.96" evidence="3 14"/>
<keyword evidence="5 14" id="KW-0963">Cytoplasm</keyword>
<evidence type="ECO:0000313" key="17">
    <source>
        <dbReference type="Proteomes" id="UP000219020"/>
    </source>
</evidence>
<accession>A0A2A5T479</accession>
<comment type="similarity">
    <text evidence="11 14">Belongs to the Orn/Lys/Arg decarboxylase class-II family. NspC subfamily.</text>
</comment>
<comment type="cofactor">
    <cofactor evidence="1 14">
        <name>pyridoxal 5'-phosphate</name>
        <dbReference type="ChEBI" id="CHEBI:597326"/>
    </cofactor>
</comment>
<comment type="catalytic activity">
    <reaction evidence="13 14">
        <text>carboxynorspermidine + H(+) = norspermidine + CO2</text>
        <dbReference type="Rhea" id="RHEA:34099"/>
        <dbReference type="ChEBI" id="CHEBI:15378"/>
        <dbReference type="ChEBI" id="CHEBI:16526"/>
        <dbReference type="ChEBI" id="CHEBI:57920"/>
        <dbReference type="ChEBI" id="CHEBI:65070"/>
        <dbReference type="EC" id="4.1.1.96"/>
    </reaction>
</comment>
<evidence type="ECO:0000256" key="15">
    <source>
        <dbReference type="PIRSR" id="PIRSR038941-1"/>
    </source>
</evidence>
<dbReference type="PANTHER" id="PTHR43727:SF1">
    <property type="entry name" value="CARBOXYNORSPERMIDINE_CARBOXYSPERMIDINE DECARBOXYLASE"/>
    <property type="match status" value="1"/>
</dbReference>
<dbReference type="NCBIfam" id="TIGR01047">
    <property type="entry name" value="nspC"/>
    <property type="match status" value="1"/>
</dbReference>
<dbReference type="Gene3D" id="3.20.20.10">
    <property type="entry name" value="Alanine racemase"/>
    <property type="match status" value="1"/>
</dbReference>
<dbReference type="InterPro" id="IPR005730">
    <property type="entry name" value="Nsp_de-COase"/>
</dbReference>
<evidence type="ECO:0000256" key="4">
    <source>
        <dbReference type="ARBA" id="ARBA00013633"/>
    </source>
</evidence>
<evidence type="ECO:0000256" key="9">
    <source>
        <dbReference type="ARBA" id="ARBA00023115"/>
    </source>
</evidence>
<evidence type="ECO:0000313" key="16">
    <source>
        <dbReference type="EMBL" id="PCS22930.1"/>
    </source>
</evidence>
<dbReference type="CDD" id="cd06829">
    <property type="entry name" value="PLPDE_III_CANSDC"/>
    <property type="match status" value="1"/>
</dbReference>
<dbReference type="GO" id="GO:0045312">
    <property type="term" value="P:nor-spermidine biosynthetic process"/>
    <property type="evidence" value="ECO:0007669"/>
    <property type="project" value="InterPro"/>
</dbReference>
<evidence type="ECO:0000256" key="2">
    <source>
        <dbReference type="ARBA" id="ARBA00004496"/>
    </source>
</evidence>
<dbReference type="SUPFAM" id="SSF50621">
    <property type="entry name" value="Alanine racemase C-terminal domain-like"/>
    <property type="match status" value="1"/>
</dbReference>
<comment type="caution">
    <text evidence="16">The sequence shown here is derived from an EMBL/GenBank/DDBJ whole genome shotgun (WGS) entry which is preliminary data.</text>
</comment>